<evidence type="ECO:0000313" key="3">
    <source>
        <dbReference type="Proteomes" id="UP000807469"/>
    </source>
</evidence>
<feature type="transmembrane region" description="Helical" evidence="1">
    <location>
        <begin position="20"/>
        <end position="40"/>
    </location>
</feature>
<sequence>MSVSMALDRVNIPKRGMMLAHIFSYQEWSSCAGSLVTIIMLLCYKIWHIIVGVSLIPAFAMLYQCLTLPELIKYIKDQQHKTADHELDVSMGKDEIANLKAAQHAVRFGSCSILLSAAST</sequence>
<reference evidence="2" key="1">
    <citation type="submission" date="2020-11" db="EMBL/GenBank/DDBJ databases">
        <authorList>
            <consortium name="DOE Joint Genome Institute"/>
            <person name="Ahrendt S."/>
            <person name="Riley R."/>
            <person name="Andreopoulos W."/>
            <person name="Labutti K."/>
            <person name="Pangilinan J."/>
            <person name="Ruiz-Duenas F.J."/>
            <person name="Barrasa J.M."/>
            <person name="Sanchez-Garcia M."/>
            <person name="Camarero S."/>
            <person name="Miyauchi S."/>
            <person name="Serrano A."/>
            <person name="Linde D."/>
            <person name="Babiker R."/>
            <person name="Drula E."/>
            <person name="Ayuso-Fernandez I."/>
            <person name="Pacheco R."/>
            <person name="Padilla G."/>
            <person name="Ferreira P."/>
            <person name="Barriuso J."/>
            <person name="Kellner H."/>
            <person name="Castanera R."/>
            <person name="Alfaro M."/>
            <person name="Ramirez L."/>
            <person name="Pisabarro A.G."/>
            <person name="Kuo A."/>
            <person name="Tritt A."/>
            <person name="Lipzen A."/>
            <person name="He G."/>
            <person name="Yan M."/>
            <person name="Ng V."/>
            <person name="Cullen D."/>
            <person name="Martin F."/>
            <person name="Rosso M.-N."/>
            <person name="Henrissat B."/>
            <person name="Hibbett D."/>
            <person name="Martinez A.T."/>
            <person name="Grigoriev I.V."/>
        </authorList>
    </citation>
    <scope>NUCLEOTIDE SEQUENCE</scope>
    <source>
        <strain evidence="2">CIRM-BRFM 674</strain>
    </source>
</reference>
<evidence type="ECO:0000256" key="1">
    <source>
        <dbReference type="SAM" id="Phobius"/>
    </source>
</evidence>
<evidence type="ECO:0000313" key="2">
    <source>
        <dbReference type="EMBL" id="KAF9470244.1"/>
    </source>
</evidence>
<proteinExistence type="predicted"/>
<keyword evidence="1" id="KW-1133">Transmembrane helix</keyword>
<keyword evidence="1" id="KW-0812">Transmembrane</keyword>
<dbReference type="AlphaFoldDB" id="A0A9P6CRN8"/>
<dbReference type="OrthoDB" id="3062718at2759"/>
<dbReference type="InterPro" id="IPR036259">
    <property type="entry name" value="MFS_trans_sf"/>
</dbReference>
<keyword evidence="3" id="KW-1185">Reference proteome</keyword>
<gene>
    <name evidence="2" type="ORF">BDN70DRAFT_939887</name>
</gene>
<organism evidence="2 3">
    <name type="scientific">Pholiota conissans</name>
    <dbReference type="NCBI Taxonomy" id="109636"/>
    <lineage>
        <taxon>Eukaryota</taxon>
        <taxon>Fungi</taxon>
        <taxon>Dikarya</taxon>
        <taxon>Basidiomycota</taxon>
        <taxon>Agaricomycotina</taxon>
        <taxon>Agaricomycetes</taxon>
        <taxon>Agaricomycetidae</taxon>
        <taxon>Agaricales</taxon>
        <taxon>Agaricineae</taxon>
        <taxon>Strophariaceae</taxon>
        <taxon>Pholiota</taxon>
    </lineage>
</organism>
<comment type="caution">
    <text evidence="2">The sequence shown here is derived from an EMBL/GenBank/DDBJ whole genome shotgun (WGS) entry which is preliminary data.</text>
</comment>
<keyword evidence="1" id="KW-0472">Membrane</keyword>
<name>A0A9P6CRN8_9AGAR</name>
<dbReference type="Proteomes" id="UP000807469">
    <property type="component" value="Unassembled WGS sequence"/>
</dbReference>
<protein>
    <submittedName>
        <fullName evidence="2">Uncharacterized protein</fullName>
    </submittedName>
</protein>
<feature type="transmembrane region" description="Helical" evidence="1">
    <location>
        <begin position="46"/>
        <end position="66"/>
    </location>
</feature>
<accession>A0A9P6CRN8</accession>
<dbReference type="EMBL" id="MU156130">
    <property type="protein sequence ID" value="KAF9470244.1"/>
    <property type="molecule type" value="Genomic_DNA"/>
</dbReference>
<dbReference type="Gene3D" id="1.20.1250.20">
    <property type="entry name" value="MFS general substrate transporter like domains"/>
    <property type="match status" value="1"/>
</dbReference>